<dbReference type="Proteomes" id="UP000017559">
    <property type="component" value="Unassembled WGS sequence"/>
</dbReference>
<comment type="caution">
    <text evidence="1">The sequence shown here is derived from an EMBL/GenBank/DDBJ whole genome shotgun (WGS) entry which is preliminary data.</text>
</comment>
<evidence type="ECO:0000313" key="1">
    <source>
        <dbReference type="EMBL" id="ESK86903.1"/>
    </source>
</evidence>
<dbReference type="EMBL" id="AWSO01000863">
    <property type="protein sequence ID" value="ESK86903.1"/>
    <property type="molecule type" value="Genomic_DNA"/>
</dbReference>
<organism evidence="1 2">
    <name type="scientific">Moniliophthora roreri (strain MCA 2997)</name>
    <name type="common">Cocoa frosty pod rot fungus</name>
    <name type="synonym">Crinipellis roreri</name>
    <dbReference type="NCBI Taxonomy" id="1381753"/>
    <lineage>
        <taxon>Eukaryota</taxon>
        <taxon>Fungi</taxon>
        <taxon>Dikarya</taxon>
        <taxon>Basidiomycota</taxon>
        <taxon>Agaricomycotina</taxon>
        <taxon>Agaricomycetes</taxon>
        <taxon>Agaricomycetidae</taxon>
        <taxon>Agaricales</taxon>
        <taxon>Marasmiineae</taxon>
        <taxon>Marasmiaceae</taxon>
        <taxon>Moniliophthora</taxon>
    </lineage>
</organism>
<evidence type="ECO:0000313" key="2">
    <source>
        <dbReference type="Proteomes" id="UP000017559"/>
    </source>
</evidence>
<sequence>MGVTVTRETSRDSAPYPIDWRESRLFDLRLVQYHHPVSSRLIILWQTGSTERKPVKIAISYTGKLYAQSTTSPRRHERQGLRMGF</sequence>
<dbReference type="KEGG" id="mrr:Moror_3420"/>
<protein>
    <submittedName>
        <fullName evidence="1">Uncharacterized protein</fullName>
    </submittedName>
</protein>
<keyword evidence="2" id="KW-1185">Reference proteome</keyword>
<gene>
    <name evidence="1" type="ORF">Moror_3420</name>
</gene>
<accession>V2WJ76</accession>
<name>V2WJ76_MONRO</name>
<reference evidence="1 2" key="1">
    <citation type="journal article" date="2014" name="BMC Genomics">
        <title>Genome and secretome analysis of the hemibiotrophic fungal pathogen, Moniliophthora roreri, which causes frosty pod rot disease of cacao: mechanisms of the biotrophic and necrotrophic phases.</title>
        <authorList>
            <person name="Meinhardt L.W."/>
            <person name="Costa G.G.L."/>
            <person name="Thomazella D.P.T."/>
            <person name="Teixeira P.J.P.L."/>
            <person name="Carazzolle M.F."/>
            <person name="Schuster S.C."/>
            <person name="Carlson J.E."/>
            <person name="Guiltinan M.J."/>
            <person name="Mieczkowski P."/>
            <person name="Farmer A."/>
            <person name="Ramaraj T."/>
            <person name="Crozier J."/>
            <person name="Davis R.E."/>
            <person name="Shao J."/>
            <person name="Melnick R.L."/>
            <person name="Pereira G.A.G."/>
            <person name="Bailey B.A."/>
        </authorList>
    </citation>
    <scope>NUCLEOTIDE SEQUENCE [LARGE SCALE GENOMIC DNA]</scope>
    <source>
        <strain evidence="1 2">MCA 2997</strain>
    </source>
</reference>
<dbReference type="HOGENOM" id="CLU_2513140_0_0_1"/>
<dbReference type="AlphaFoldDB" id="V2WJ76"/>
<proteinExistence type="predicted"/>